<reference evidence="1" key="1">
    <citation type="submission" date="2016-10" db="EMBL/GenBank/DDBJ databases">
        <title>Sequence of Gallionella enrichment culture.</title>
        <authorList>
            <person name="Poehlein A."/>
            <person name="Muehling M."/>
            <person name="Daniel R."/>
        </authorList>
    </citation>
    <scope>NUCLEOTIDE SEQUENCE</scope>
</reference>
<name>A0A1J5QRU7_9ZZZZ</name>
<dbReference type="AlphaFoldDB" id="A0A1J5QRU7"/>
<sequence>MTQPWNPSPVAEYSEPAAVAGEASATIMASISMTLHQDQNFFRY</sequence>
<dbReference type="EMBL" id="MLJW01001092">
    <property type="protein sequence ID" value="OIQ80219.1"/>
    <property type="molecule type" value="Genomic_DNA"/>
</dbReference>
<proteinExistence type="predicted"/>
<gene>
    <name evidence="1" type="ORF">GALL_380370</name>
</gene>
<comment type="caution">
    <text evidence="1">The sequence shown here is derived from an EMBL/GenBank/DDBJ whole genome shotgun (WGS) entry which is preliminary data.</text>
</comment>
<organism evidence="1">
    <name type="scientific">mine drainage metagenome</name>
    <dbReference type="NCBI Taxonomy" id="410659"/>
    <lineage>
        <taxon>unclassified sequences</taxon>
        <taxon>metagenomes</taxon>
        <taxon>ecological metagenomes</taxon>
    </lineage>
</organism>
<accession>A0A1J5QRU7</accession>
<evidence type="ECO:0000313" key="1">
    <source>
        <dbReference type="EMBL" id="OIQ80219.1"/>
    </source>
</evidence>
<protein>
    <submittedName>
        <fullName evidence="1">Uncharacterized protein</fullName>
    </submittedName>
</protein>